<name>A0A517L501_9PEZI</name>
<organism evidence="1 2">
    <name type="scientific">Venturia effusa</name>
    <dbReference type="NCBI Taxonomy" id="50376"/>
    <lineage>
        <taxon>Eukaryota</taxon>
        <taxon>Fungi</taxon>
        <taxon>Dikarya</taxon>
        <taxon>Ascomycota</taxon>
        <taxon>Pezizomycotina</taxon>
        <taxon>Dothideomycetes</taxon>
        <taxon>Pleosporomycetidae</taxon>
        <taxon>Venturiales</taxon>
        <taxon>Venturiaceae</taxon>
        <taxon>Venturia</taxon>
    </lineage>
</organism>
<accession>A0A517L501</accession>
<keyword evidence="2" id="KW-1185">Reference proteome</keyword>
<dbReference type="EMBL" id="CP042189">
    <property type="protein sequence ID" value="QDS70723.1"/>
    <property type="molecule type" value="Genomic_DNA"/>
</dbReference>
<gene>
    <name evidence="1" type="ORF">FKW77_002811</name>
</gene>
<evidence type="ECO:0000313" key="1">
    <source>
        <dbReference type="EMBL" id="QDS70723.1"/>
    </source>
</evidence>
<proteinExistence type="predicted"/>
<reference evidence="1 2" key="1">
    <citation type="submission" date="2019-07" db="EMBL/GenBank/DDBJ databases">
        <title>Finished genome of Venturia effusa.</title>
        <authorList>
            <person name="Young C.A."/>
            <person name="Cox M.P."/>
            <person name="Ganley A.R.D."/>
            <person name="David W.J."/>
        </authorList>
    </citation>
    <scope>NUCLEOTIDE SEQUENCE [LARGE SCALE GENOMIC DNA]</scope>
    <source>
        <strain evidence="2">albino</strain>
    </source>
</reference>
<evidence type="ECO:0000313" key="2">
    <source>
        <dbReference type="Proteomes" id="UP000316270"/>
    </source>
</evidence>
<dbReference type="Proteomes" id="UP000316270">
    <property type="component" value="Chromosome 5"/>
</dbReference>
<sequence>MYGIHYKRDPETPSPVTDLDFAISSYSHTRATDLSPISDLSCIQLCKDAYSRRNPDDGDWTGDNCHNYCNYKMQVCTDIGHIDLPLSAINIASTYGNGLTSPNGHVILFDEPDYTSDSRILWASVIDLDYIDFKDRAKPLLVMPR</sequence>
<protein>
    <submittedName>
        <fullName evidence="1">Uncharacterized protein</fullName>
    </submittedName>
</protein>
<dbReference type="OrthoDB" id="10488278at2759"/>
<dbReference type="AlphaFoldDB" id="A0A517L501"/>